<gene>
    <name evidence="1" type="ORF">Q8A67_024248</name>
</gene>
<evidence type="ECO:0000313" key="2">
    <source>
        <dbReference type="Proteomes" id="UP001187343"/>
    </source>
</evidence>
<proteinExistence type="predicted"/>
<accession>A0AA88NY64</accession>
<organism evidence="1 2">
    <name type="scientific">Cirrhinus molitorella</name>
    <name type="common">mud carp</name>
    <dbReference type="NCBI Taxonomy" id="172907"/>
    <lineage>
        <taxon>Eukaryota</taxon>
        <taxon>Metazoa</taxon>
        <taxon>Chordata</taxon>
        <taxon>Craniata</taxon>
        <taxon>Vertebrata</taxon>
        <taxon>Euteleostomi</taxon>
        <taxon>Actinopterygii</taxon>
        <taxon>Neopterygii</taxon>
        <taxon>Teleostei</taxon>
        <taxon>Ostariophysi</taxon>
        <taxon>Cypriniformes</taxon>
        <taxon>Cyprinidae</taxon>
        <taxon>Labeoninae</taxon>
        <taxon>Labeonini</taxon>
        <taxon>Cirrhinus</taxon>
    </lineage>
</organism>
<keyword evidence="2" id="KW-1185">Reference proteome</keyword>
<dbReference type="Proteomes" id="UP001187343">
    <property type="component" value="Unassembled WGS sequence"/>
</dbReference>
<dbReference type="EMBL" id="JAUYZG010000024">
    <property type="protein sequence ID" value="KAK2869856.1"/>
    <property type="molecule type" value="Genomic_DNA"/>
</dbReference>
<evidence type="ECO:0000313" key="1">
    <source>
        <dbReference type="EMBL" id="KAK2869856.1"/>
    </source>
</evidence>
<name>A0AA88NY64_9TELE</name>
<reference evidence="1" key="1">
    <citation type="submission" date="2023-08" db="EMBL/GenBank/DDBJ databases">
        <title>Chromosome-level Genome Assembly of mud carp (Cirrhinus molitorella).</title>
        <authorList>
            <person name="Liu H."/>
        </authorList>
    </citation>
    <scope>NUCLEOTIDE SEQUENCE</scope>
    <source>
        <strain evidence="1">Prfri</strain>
        <tissue evidence="1">Muscle</tissue>
    </source>
</reference>
<sequence>MSSVLFVRLVRHAISQLPPKRAQSALAADLSAGSVYGGTRAILSRSVVSASGRAQPKVLGAHGATDACLMADCGVSLCLSKSNRLGRCSLAVEEPLAHTY</sequence>
<dbReference type="AlphaFoldDB" id="A0AA88NY64"/>
<protein>
    <submittedName>
        <fullName evidence="1">Uncharacterized protein</fullName>
    </submittedName>
</protein>
<comment type="caution">
    <text evidence="1">The sequence shown here is derived from an EMBL/GenBank/DDBJ whole genome shotgun (WGS) entry which is preliminary data.</text>
</comment>